<evidence type="ECO:0000313" key="1">
    <source>
        <dbReference type="EMBL" id="KAK9953684.1"/>
    </source>
</evidence>
<dbReference type="AlphaFoldDB" id="A0AAW1Z0B9"/>
<dbReference type="EMBL" id="JAWDJR010000023">
    <property type="protein sequence ID" value="KAK9953684.1"/>
    <property type="molecule type" value="Genomic_DNA"/>
</dbReference>
<sequence>MSIYDIPGIVAIAYPIAATPLNIQAGFRVAGVQPYDRDVFLETEFAPSYVTDRPIQNPALPGPRTNSALLSMPSYAYPYPAMLLLTAGHQLQKTSSHIQKLAPENQPAKEENDAYQQFLLTRQ</sequence>
<proteinExistence type="predicted"/>
<dbReference type="Proteomes" id="UP001479290">
    <property type="component" value="Unassembled WGS sequence"/>
</dbReference>
<name>A0AAW1Z0B9_CULAL</name>
<protein>
    <submittedName>
        <fullName evidence="1">Uncharacterized protein</fullName>
    </submittedName>
</protein>
<organism evidence="1 2">
    <name type="scientific">Culter alburnus</name>
    <name type="common">Topmouth culter</name>
    <dbReference type="NCBI Taxonomy" id="194366"/>
    <lineage>
        <taxon>Eukaryota</taxon>
        <taxon>Metazoa</taxon>
        <taxon>Chordata</taxon>
        <taxon>Craniata</taxon>
        <taxon>Vertebrata</taxon>
        <taxon>Euteleostomi</taxon>
        <taxon>Actinopterygii</taxon>
        <taxon>Neopterygii</taxon>
        <taxon>Teleostei</taxon>
        <taxon>Ostariophysi</taxon>
        <taxon>Cypriniformes</taxon>
        <taxon>Xenocyprididae</taxon>
        <taxon>Xenocypridinae</taxon>
        <taxon>Culter</taxon>
    </lineage>
</organism>
<accession>A0AAW1Z0B9</accession>
<reference evidence="1 2" key="1">
    <citation type="submission" date="2024-05" db="EMBL/GenBank/DDBJ databases">
        <title>A high-quality chromosomal-level genome assembly of Topmouth culter (Culter alburnus).</title>
        <authorList>
            <person name="Zhao H."/>
        </authorList>
    </citation>
    <scope>NUCLEOTIDE SEQUENCE [LARGE SCALE GENOMIC DNA]</scope>
    <source>
        <strain evidence="1">CATC2023</strain>
        <tissue evidence="1">Muscle</tissue>
    </source>
</reference>
<gene>
    <name evidence="1" type="ORF">ABG768_017661</name>
</gene>
<comment type="caution">
    <text evidence="1">The sequence shown here is derived from an EMBL/GenBank/DDBJ whole genome shotgun (WGS) entry which is preliminary data.</text>
</comment>
<evidence type="ECO:0000313" key="2">
    <source>
        <dbReference type="Proteomes" id="UP001479290"/>
    </source>
</evidence>
<keyword evidence="2" id="KW-1185">Reference proteome</keyword>